<dbReference type="PANTHER" id="PTHR34883">
    <property type="entry name" value="SERINE-RICH PROTEIN, PUTATIVE-RELATED-RELATED"/>
    <property type="match status" value="1"/>
</dbReference>
<reference evidence="4" key="1">
    <citation type="journal article" date="2015" name="PLoS Genet.">
        <title>The dynamic genome and transcriptome of the human fungal pathogen Blastomyces and close relative Emmonsia.</title>
        <authorList>
            <person name="Munoz J.F."/>
            <person name="Gauthier G.M."/>
            <person name="Desjardins C.A."/>
            <person name="Gallo J.E."/>
            <person name="Holder J."/>
            <person name="Sullivan T.D."/>
            <person name="Marty A.J."/>
            <person name="Carmen J.C."/>
            <person name="Chen Z."/>
            <person name="Ding L."/>
            <person name="Gujja S."/>
            <person name="Magrini V."/>
            <person name="Misas E."/>
            <person name="Mitreva M."/>
            <person name="Priest M."/>
            <person name="Saif S."/>
            <person name="Whiston E.A."/>
            <person name="Young S."/>
            <person name="Zeng Q."/>
            <person name="Goldman W.E."/>
            <person name="Mardis E.R."/>
            <person name="Taylor J.W."/>
            <person name="McEwen J.G."/>
            <person name="Clay O.K."/>
            <person name="Klein B.S."/>
            <person name="Cuomo C.A."/>
        </authorList>
    </citation>
    <scope>NUCLEOTIDE SEQUENCE [LARGE SCALE GENOMIC DNA]</scope>
    <source>
        <strain evidence="4">SLH14081</strain>
    </source>
</reference>
<proteinExistence type="predicted"/>
<dbReference type="STRING" id="559298.A0A179UDG4"/>
<keyword evidence="2" id="KW-0472">Membrane</keyword>
<name>A0A179UDG4_BLAGS</name>
<feature type="transmembrane region" description="Helical" evidence="2">
    <location>
        <begin position="91"/>
        <end position="109"/>
    </location>
</feature>
<keyword evidence="4" id="KW-1185">Reference proteome</keyword>
<dbReference type="Gene3D" id="2.60.40.420">
    <property type="entry name" value="Cupredoxins - blue copper proteins"/>
    <property type="match status" value="1"/>
</dbReference>
<evidence type="ECO:0000313" key="4">
    <source>
        <dbReference type="Proteomes" id="UP000002038"/>
    </source>
</evidence>
<accession>A0A179UDG4</accession>
<dbReference type="EMBL" id="GG657449">
    <property type="protein sequence ID" value="OAT04542.1"/>
    <property type="molecule type" value="Genomic_DNA"/>
</dbReference>
<dbReference type="VEuPathDB" id="FungiDB:BDBG_01078"/>
<dbReference type="SUPFAM" id="SSF49503">
    <property type="entry name" value="Cupredoxins"/>
    <property type="match status" value="1"/>
</dbReference>
<evidence type="ECO:0000256" key="1">
    <source>
        <dbReference type="SAM" id="MobiDB-lite"/>
    </source>
</evidence>
<feature type="transmembrane region" description="Helical" evidence="2">
    <location>
        <begin position="50"/>
        <end position="70"/>
    </location>
</feature>
<dbReference type="Proteomes" id="UP000002038">
    <property type="component" value="Unassembled WGS sequence"/>
</dbReference>
<protein>
    <submittedName>
        <fullName evidence="3">Extracellular serine-rich protein</fullName>
    </submittedName>
</protein>
<dbReference type="AlphaFoldDB" id="A0A179UDG4"/>
<dbReference type="CDD" id="cd00920">
    <property type="entry name" value="Cupredoxin"/>
    <property type="match status" value="1"/>
</dbReference>
<organism evidence="3 4">
    <name type="scientific">Blastomyces gilchristii (strain SLH14081)</name>
    <name type="common">Blastomyces dermatitidis</name>
    <dbReference type="NCBI Taxonomy" id="559298"/>
    <lineage>
        <taxon>Eukaryota</taxon>
        <taxon>Fungi</taxon>
        <taxon>Dikarya</taxon>
        <taxon>Ascomycota</taxon>
        <taxon>Pezizomycotina</taxon>
        <taxon>Eurotiomycetes</taxon>
        <taxon>Eurotiomycetidae</taxon>
        <taxon>Onygenales</taxon>
        <taxon>Ajellomycetaceae</taxon>
        <taxon>Blastomyces</taxon>
    </lineage>
</organism>
<keyword evidence="2" id="KW-1133">Transmembrane helix</keyword>
<dbReference type="RefSeq" id="XP_002628170.2">
    <property type="nucleotide sequence ID" value="XM_002628124.2"/>
</dbReference>
<keyword evidence="2" id="KW-0812">Transmembrane</keyword>
<dbReference type="InterPro" id="IPR052953">
    <property type="entry name" value="Ser-rich/MCO-related"/>
</dbReference>
<sequence>MLKRAGAISLKRRPTSCVPLTCFHFHFHFFFQILLLCLVQRKHIISHLHLVYYIRSLSILRSLYLLHILISRITPRSNAKREKKKAAIMKSLINTIAFVAAASAATIDVKVGDEGLTFSPNTIRAQAGDDVVFHFFPRNHDVAAGPFDEPCTPSDDGLYSGLINIDGSQPDATFTVRINNTDPIWLYCSTRGHCQGGMSAVINPPARGKTLEAYQTASKNARSVRPEEVRGGIFRENGGANQSSSASGTPSSSPTGTATGTATGTGTATSTGAGGATTSPTSTPDAASSLFSEGTMVFNIFAAVVAGGVGFVGLL</sequence>
<dbReference type="KEGG" id="bgh:BDBG_01078"/>
<gene>
    <name evidence="3" type="ORF">BDBG_01078</name>
</gene>
<dbReference type="OrthoDB" id="2331100at2759"/>
<dbReference type="InterPro" id="IPR008972">
    <property type="entry name" value="Cupredoxin"/>
</dbReference>
<evidence type="ECO:0000256" key="2">
    <source>
        <dbReference type="SAM" id="Phobius"/>
    </source>
</evidence>
<feature type="region of interest" description="Disordered" evidence="1">
    <location>
        <begin position="214"/>
        <end position="286"/>
    </location>
</feature>
<dbReference type="GeneID" id="8507113"/>
<feature type="compositionally biased region" description="Low complexity" evidence="1">
    <location>
        <begin position="237"/>
        <end position="286"/>
    </location>
</feature>
<feature type="transmembrane region" description="Helical" evidence="2">
    <location>
        <begin position="20"/>
        <end position="38"/>
    </location>
</feature>
<evidence type="ECO:0000313" key="3">
    <source>
        <dbReference type="EMBL" id="OAT04542.1"/>
    </source>
</evidence>
<feature type="transmembrane region" description="Helical" evidence="2">
    <location>
        <begin position="296"/>
        <end position="314"/>
    </location>
</feature>
<dbReference type="PANTHER" id="PTHR34883:SF15">
    <property type="entry name" value="EXTRACELLULAR SERINE-RICH PROTEIN"/>
    <property type="match status" value="1"/>
</dbReference>